<dbReference type="Pfam" id="PF01476">
    <property type="entry name" value="LysM"/>
    <property type="match status" value="1"/>
</dbReference>
<keyword evidence="2" id="KW-0472">Membrane</keyword>
<organism evidence="4 5">
    <name type="scientific">Phytohabitans kaempferiae</name>
    <dbReference type="NCBI Taxonomy" id="1620943"/>
    <lineage>
        <taxon>Bacteria</taxon>
        <taxon>Bacillati</taxon>
        <taxon>Actinomycetota</taxon>
        <taxon>Actinomycetes</taxon>
        <taxon>Micromonosporales</taxon>
        <taxon>Micromonosporaceae</taxon>
    </lineage>
</organism>
<accession>A0ABV6LUW5</accession>
<dbReference type="RefSeq" id="WP_377243648.1">
    <property type="nucleotide sequence ID" value="NZ_JBHLUH010000003.1"/>
</dbReference>
<dbReference type="SUPFAM" id="SSF54106">
    <property type="entry name" value="LysM domain"/>
    <property type="match status" value="1"/>
</dbReference>
<keyword evidence="2" id="KW-1133">Transmembrane helix</keyword>
<keyword evidence="5" id="KW-1185">Reference proteome</keyword>
<feature type="transmembrane region" description="Helical" evidence="2">
    <location>
        <begin position="57"/>
        <end position="81"/>
    </location>
</feature>
<dbReference type="EMBL" id="JBHLUH010000003">
    <property type="protein sequence ID" value="MFC0526186.1"/>
    <property type="molecule type" value="Genomic_DNA"/>
</dbReference>
<evidence type="ECO:0000256" key="2">
    <source>
        <dbReference type="SAM" id="Phobius"/>
    </source>
</evidence>
<keyword evidence="2" id="KW-0812">Transmembrane</keyword>
<dbReference type="SMART" id="SM00257">
    <property type="entry name" value="LysM"/>
    <property type="match status" value="1"/>
</dbReference>
<dbReference type="PANTHER" id="PTHR34700:SF4">
    <property type="entry name" value="PHAGE-LIKE ELEMENT PBSX PROTEIN XKDP"/>
    <property type="match status" value="1"/>
</dbReference>
<dbReference type="PROSITE" id="PS51782">
    <property type="entry name" value="LYSM"/>
    <property type="match status" value="1"/>
</dbReference>
<feature type="region of interest" description="Disordered" evidence="1">
    <location>
        <begin position="228"/>
        <end position="330"/>
    </location>
</feature>
<proteinExistence type="predicted"/>
<reference evidence="4 5" key="1">
    <citation type="submission" date="2024-09" db="EMBL/GenBank/DDBJ databases">
        <authorList>
            <person name="Sun Q."/>
            <person name="Mori K."/>
        </authorList>
    </citation>
    <scope>NUCLEOTIDE SEQUENCE [LARGE SCALE GENOMIC DNA]</scope>
    <source>
        <strain evidence="4 5">TBRC 3947</strain>
    </source>
</reference>
<feature type="transmembrane region" description="Helical" evidence="2">
    <location>
        <begin position="333"/>
        <end position="357"/>
    </location>
</feature>
<dbReference type="InterPro" id="IPR018392">
    <property type="entry name" value="LysM"/>
</dbReference>
<protein>
    <submittedName>
        <fullName evidence="4">LysM peptidoglycan-binding domain-containing protein</fullName>
    </submittedName>
</protein>
<sequence>MRLRQVVKGLGALAILIGLLVGAPIALAVFAGNPLPDHVPTLAEVGDALTTRDDGQLFLRALAVVGWLGWATFALSVLVEIPARALRIPVPRLPGLRRQQRMAAALIGGVALIIGASPAVASAAASTPHTSYAAAPYTPAAVSAPAAAAWERAAAATSDEEQAPVYRVERGDYLGHIADRYLGEFDRYPELAKLNKIRDPDVIRPGQMLHLPEEAADSGIRRHATGLVSVPPSAENPPPPVESGPPPADAGQPPSGGGEQPGDTPRSPSPRPGDRTEAKGKPSPVPSNPVTEEPAVPYVPPPPTVQDGEDAERQPVGAGAAAARPGGKEGLNLPLAVTAVLTAASLVGAQIGVLLGLRDKRREARQRSRRS</sequence>
<feature type="compositionally biased region" description="Pro residues" evidence="1">
    <location>
        <begin position="234"/>
        <end position="248"/>
    </location>
</feature>
<feature type="compositionally biased region" description="Low complexity" evidence="1">
    <location>
        <begin position="317"/>
        <end position="330"/>
    </location>
</feature>
<gene>
    <name evidence="4" type="ORF">ACFFIA_00725</name>
</gene>
<name>A0ABV6LUW5_9ACTN</name>
<dbReference type="Proteomes" id="UP001589867">
    <property type="component" value="Unassembled WGS sequence"/>
</dbReference>
<dbReference type="InterPro" id="IPR036779">
    <property type="entry name" value="LysM_dom_sf"/>
</dbReference>
<feature type="domain" description="LysM" evidence="3">
    <location>
        <begin position="164"/>
        <end position="211"/>
    </location>
</feature>
<evidence type="ECO:0000256" key="1">
    <source>
        <dbReference type="SAM" id="MobiDB-lite"/>
    </source>
</evidence>
<dbReference type="InterPro" id="IPR052196">
    <property type="entry name" value="Bact_Kbp"/>
</dbReference>
<dbReference type="PANTHER" id="PTHR34700">
    <property type="entry name" value="POTASSIUM BINDING PROTEIN KBP"/>
    <property type="match status" value="1"/>
</dbReference>
<dbReference type="CDD" id="cd00118">
    <property type="entry name" value="LysM"/>
    <property type="match status" value="1"/>
</dbReference>
<comment type="caution">
    <text evidence="4">The sequence shown here is derived from an EMBL/GenBank/DDBJ whole genome shotgun (WGS) entry which is preliminary data.</text>
</comment>
<evidence type="ECO:0000313" key="4">
    <source>
        <dbReference type="EMBL" id="MFC0526186.1"/>
    </source>
</evidence>
<evidence type="ECO:0000313" key="5">
    <source>
        <dbReference type="Proteomes" id="UP001589867"/>
    </source>
</evidence>
<dbReference type="Gene3D" id="3.10.350.10">
    <property type="entry name" value="LysM domain"/>
    <property type="match status" value="1"/>
</dbReference>
<feature type="transmembrane region" description="Helical" evidence="2">
    <location>
        <begin position="102"/>
        <end position="121"/>
    </location>
</feature>
<evidence type="ECO:0000259" key="3">
    <source>
        <dbReference type="PROSITE" id="PS51782"/>
    </source>
</evidence>